<feature type="domain" description="Adaptor protein ClpS core" evidence="2">
    <location>
        <begin position="13"/>
        <end position="90"/>
    </location>
</feature>
<reference evidence="3 4" key="2">
    <citation type="submission" date="2020-03" db="EMBL/GenBank/DDBJ databases">
        <title>Campylobacter portucalensis sp. nov., a new species of Campylobacter isolated from the reproductive tract of bulls.</title>
        <authorList>
            <person name="Silva M.F."/>
            <person name="Pereira G."/>
            <person name="Carneiro C."/>
            <person name="Hemphill A."/>
            <person name="Mateus L."/>
            <person name="Lopes-Da-Costa L."/>
            <person name="Silva E."/>
        </authorList>
    </citation>
    <scope>NUCLEOTIDE SEQUENCE [LARGE SCALE GENOMIC DNA]</scope>
    <source>
        <strain evidence="3 4">FMV-PI01</strain>
    </source>
</reference>
<keyword evidence="4" id="KW-1185">Reference proteome</keyword>
<name>A0A6L5WLI8_9BACT</name>
<evidence type="ECO:0000313" key="3">
    <source>
        <dbReference type="EMBL" id="MSN96673.1"/>
    </source>
</evidence>
<comment type="function">
    <text evidence="1">Involved in the modulation of the specificity of the ClpAP-mediated ATP-dependent protein degradation.</text>
</comment>
<dbReference type="HAMAP" id="MF_00302">
    <property type="entry name" value="ClpS"/>
    <property type="match status" value="1"/>
</dbReference>
<sequence>MQTKTSQEIKIFTPSMYHVVLYNDDKTTMDFVVEILIKIFNKTTNQAIETMLKIHNNGSEICGTYIKEIAITKLNLVKIAAQKANFPLRCDIKKG</sequence>
<dbReference type="EMBL" id="VWSJ01000023">
    <property type="protein sequence ID" value="MSN96673.1"/>
    <property type="molecule type" value="Genomic_DNA"/>
</dbReference>
<dbReference type="SUPFAM" id="SSF54736">
    <property type="entry name" value="ClpS-like"/>
    <property type="match status" value="1"/>
</dbReference>
<dbReference type="PANTHER" id="PTHR33473">
    <property type="entry name" value="ATP-DEPENDENT CLP PROTEASE ADAPTER PROTEIN CLPS1, CHLOROPLASTIC"/>
    <property type="match status" value="1"/>
</dbReference>
<keyword evidence="3" id="KW-0645">Protease</keyword>
<comment type="similarity">
    <text evidence="1">Belongs to the ClpS family.</text>
</comment>
<protein>
    <recommendedName>
        <fullName evidence="1">ATP-dependent Clp protease adapter protein ClpS</fullName>
    </recommendedName>
</protein>
<comment type="caution">
    <text evidence="3">The sequence shown here is derived from an EMBL/GenBank/DDBJ whole genome shotgun (WGS) entry which is preliminary data.</text>
</comment>
<dbReference type="InterPro" id="IPR003769">
    <property type="entry name" value="ClpS_core"/>
</dbReference>
<evidence type="ECO:0000259" key="2">
    <source>
        <dbReference type="Pfam" id="PF02617"/>
    </source>
</evidence>
<dbReference type="InterPro" id="IPR022935">
    <property type="entry name" value="ClpS"/>
</dbReference>
<dbReference type="Pfam" id="PF02617">
    <property type="entry name" value="ClpS"/>
    <property type="match status" value="1"/>
</dbReference>
<dbReference type="GO" id="GO:0008233">
    <property type="term" value="F:peptidase activity"/>
    <property type="evidence" value="ECO:0007669"/>
    <property type="project" value="UniProtKB-KW"/>
</dbReference>
<dbReference type="GO" id="GO:0030163">
    <property type="term" value="P:protein catabolic process"/>
    <property type="evidence" value="ECO:0007669"/>
    <property type="project" value="InterPro"/>
</dbReference>
<dbReference type="RefSeq" id="WP_154570940.1">
    <property type="nucleotide sequence ID" value="NZ_VWSJ01000023.1"/>
</dbReference>
<dbReference type="InterPro" id="IPR014719">
    <property type="entry name" value="Ribosomal_bL12_C/ClpS-like"/>
</dbReference>
<dbReference type="Gene3D" id="3.30.1390.10">
    <property type="match status" value="1"/>
</dbReference>
<keyword evidence="3" id="KW-0378">Hydrolase</keyword>
<gene>
    <name evidence="1" type="primary">clpS</name>
    <name evidence="3" type="ORF">F1B92_05785</name>
</gene>
<dbReference type="AlphaFoldDB" id="A0A6L5WLI8"/>
<evidence type="ECO:0000256" key="1">
    <source>
        <dbReference type="HAMAP-Rule" id="MF_00302"/>
    </source>
</evidence>
<accession>A0A6L5WLI8</accession>
<dbReference type="PANTHER" id="PTHR33473:SF19">
    <property type="entry name" value="ATP-DEPENDENT CLP PROTEASE ADAPTER PROTEIN CLPS"/>
    <property type="match status" value="1"/>
</dbReference>
<evidence type="ECO:0000313" key="4">
    <source>
        <dbReference type="Proteomes" id="UP000476338"/>
    </source>
</evidence>
<reference evidence="3 4" key="1">
    <citation type="submission" date="2019-09" db="EMBL/GenBank/DDBJ databases">
        <authorList>
            <person name="Silva M."/>
            <person name="Pereira G."/>
            <person name="Lopes-Da-Costa L."/>
            <person name="Silva E."/>
        </authorList>
    </citation>
    <scope>NUCLEOTIDE SEQUENCE [LARGE SCALE GENOMIC DNA]</scope>
    <source>
        <strain evidence="3 4">FMV-PI01</strain>
    </source>
</reference>
<dbReference type="GO" id="GO:0006508">
    <property type="term" value="P:proteolysis"/>
    <property type="evidence" value="ECO:0007669"/>
    <property type="project" value="UniProtKB-UniRule"/>
</dbReference>
<organism evidence="3 4">
    <name type="scientific">Campylobacter portucalensis</name>
    <dbReference type="NCBI Taxonomy" id="2608384"/>
    <lineage>
        <taxon>Bacteria</taxon>
        <taxon>Pseudomonadati</taxon>
        <taxon>Campylobacterota</taxon>
        <taxon>Epsilonproteobacteria</taxon>
        <taxon>Campylobacterales</taxon>
        <taxon>Campylobacteraceae</taxon>
        <taxon>Campylobacter</taxon>
    </lineage>
</organism>
<proteinExistence type="inferred from homology"/>
<dbReference type="Proteomes" id="UP000476338">
    <property type="component" value="Unassembled WGS sequence"/>
</dbReference>
<comment type="subunit">
    <text evidence="1">Binds to the N-terminal domain of the chaperone ClpA.</text>
</comment>